<gene>
    <name evidence="1" type="ORF">JGI1_00165</name>
</gene>
<protein>
    <submittedName>
        <fullName evidence="1">Putative MetA-pathway of phenol degradation</fullName>
    </submittedName>
</protein>
<dbReference type="STRING" id="1643428.GCA_001442855_00155"/>
<accession>A0A0S4MRB6</accession>
<dbReference type="Proteomes" id="UP000320623">
    <property type="component" value="Unassembled WGS sequence"/>
</dbReference>
<evidence type="ECO:0000313" key="1">
    <source>
        <dbReference type="EMBL" id="CUU01096.1"/>
    </source>
</evidence>
<keyword evidence="2" id="KW-1185">Reference proteome</keyword>
<dbReference type="RefSeq" id="WP_219916495.1">
    <property type="nucleotide sequence ID" value="NZ_FAOO01000001.1"/>
</dbReference>
<dbReference type="AlphaFoldDB" id="A0A0S4MRB6"/>
<dbReference type="EMBL" id="FAOO01000001">
    <property type="protein sequence ID" value="CUU01096.1"/>
    <property type="molecule type" value="Genomic_DNA"/>
</dbReference>
<proteinExistence type="predicted"/>
<sequence>KITMCNARKTQTPRESYANPETLKIGVIFILLLFIPLANLKSQGCCIVGTPKTGGTFDYGILLRNSFLINAGYEFYRGTKLYNGKERVVSSLMPIKDKKVHNFYIDLSYAPLNRLTLSITAIYTQKIRKLTDVVQKSYGVGDAVILGKFSIIAPNITNQRELTVGLGWKVPIGNSSFRLDGVKLSIDMQPTIGSIDKIIWFYFYQAFLPKPFNFFVSGIFKLNGRNLDGYKLGNEFFLNTGFYIKLNNYLFLTARGRLKYYASDTYAELPVPNTGGQWFFVSPEVIYLNDNVSLRFYLDYPVYLNVKGTQLVPDYIVGLSVGYNLKIK</sequence>
<evidence type="ECO:0000313" key="2">
    <source>
        <dbReference type="Proteomes" id="UP000320623"/>
    </source>
</evidence>
<organism evidence="1 2">
    <name type="scientific">Candidatus Thermokryptus mobilis</name>
    <dbReference type="NCBI Taxonomy" id="1643428"/>
    <lineage>
        <taxon>Bacteria</taxon>
        <taxon>Pseudomonadati</taxon>
        <taxon>Candidatus Kryptoniota</taxon>
        <taxon>Candidatus Thermokryptus</taxon>
    </lineage>
</organism>
<name>A0A0S4MRB6_9BACT</name>
<reference evidence="2" key="1">
    <citation type="submission" date="2015-11" db="EMBL/GenBank/DDBJ databases">
        <authorList>
            <person name="Varghese N."/>
        </authorList>
    </citation>
    <scope>NUCLEOTIDE SEQUENCE [LARGE SCALE GENOMIC DNA]</scope>
</reference>
<feature type="non-terminal residue" evidence="1">
    <location>
        <position position="1"/>
    </location>
</feature>